<dbReference type="PROSITE" id="PS50943">
    <property type="entry name" value="HTH_CROC1"/>
    <property type="match status" value="1"/>
</dbReference>
<comment type="caution">
    <text evidence="2">The sequence shown here is derived from an EMBL/GenBank/DDBJ whole genome shotgun (WGS) entry which is preliminary data.</text>
</comment>
<dbReference type="PANTHER" id="PTHR46797">
    <property type="entry name" value="HTH-TYPE TRANSCRIPTIONAL REGULATOR"/>
    <property type="match status" value="1"/>
</dbReference>
<dbReference type="GO" id="GO:0003677">
    <property type="term" value="F:DNA binding"/>
    <property type="evidence" value="ECO:0007669"/>
    <property type="project" value="UniProtKB-KW"/>
</dbReference>
<dbReference type="InterPro" id="IPR014710">
    <property type="entry name" value="RmlC-like_jellyroll"/>
</dbReference>
<dbReference type="InterPro" id="IPR001387">
    <property type="entry name" value="Cro/C1-type_HTH"/>
</dbReference>
<proteinExistence type="predicted"/>
<dbReference type="Pfam" id="PF07883">
    <property type="entry name" value="Cupin_2"/>
    <property type="match status" value="1"/>
</dbReference>
<evidence type="ECO:0000256" key="1">
    <source>
        <dbReference type="ARBA" id="ARBA00023125"/>
    </source>
</evidence>
<evidence type="ECO:0000313" key="2">
    <source>
        <dbReference type="EMBL" id="MCM5671872.1"/>
    </source>
</evidence>
<dbReference type="AlphaFoldDB" id="A0A4Q9WUW1"/>
<dbReference type="InterPro" id="IPR013096">
    <property type="entry name" value="Cupin_2"/>
</dbReference>
<dbReference type="SUPFAM" id="SSF51182">
    <property type="entry name" value="RmlC-like cupins"/>
    <property type="match status" value="1"/>
</dbReference>
<dbReference type="GO" id="GO:0003700">
    <property type="term" value="F:DNA-binding transcription factor activity"/>
    <property type="evidence" value="ECO:0007669"/>
    <property type="project" value="TreeGrafter"/>
</dbReference>
<gene>
    <name evidence="2" type="ORF">J7T32_003700</name>
</gene>
<protein>
    <submittedName>
        <fullName evidence="2">XRE family transcriptional regulator</fullName>
    </submittedName>
</protein>
<organism evidence="2 3">
    <name type="scientific">Staphylococcus hominis</name>
    <dbReference type="NCBI Taxonomy" id="1290"/>
    <lineage>
        <taxon>Bacteria</taxon>
        <taxon>Bacillati</taxon>
        <taxon>Bacillota</taxon>
        <taxon>Bacilli</taxon>
        <taxon>Bacillales</taxon>
        <taxon>Staphylococcaceae</taxon>
        <taxon>Staphylococcus</taxon>
    </lineage>
</organism>
<dbReference type="CDD" id="cd00093">
    <property type="entry name" value="HTH_XRE"/>
    <property type="match status" value="1"/>
</dbReference>
<dbReference type="Pfam" id="PF01381">
    <property type="entry name" value="HTH_3"/>
    <property type="match status" value="1"/>
</dbReference>
<dbReference type="InterPro" id="IPR010982">
    <property type="entry name" value="Lambda_DNA-bd_dom_sf"/>
</dbReference>
<name>A0A4Q9WUW1_STAHO</name>
<accession>A0A4Q9WUW1</accession>
<evidence type="ECO:0000313" key="3">
    <source>
        <dbReference type="Proteomes" id="UP000665944"/>
    </source>
</evidence>
<dbReference type="InterPro" id="IPR011051">
    <property type="entry name" value="RmlC_Cupin_sf"/>
</dbReference>
<dbReference type="CDD" id="cd02209">
    <property type="entry name" value="cupin_XRE_C"/>
    <property type="match status" value="1"/>
</dbReference>
<keyword evidence="3" id="KW-1185">Reference proteome</keyword>
<dbReference type="Gene3D" id="1.10.260.40">
    <property type="entry name" value="lambda repressor-like DNA-binding domains"/>
    <property type="match status" value="1"/>
</dbReference>
<dbReference type="GO" id="GO:0005829">
    <property type="term" value="C:cytosol"/>
    <property type="evidence" value="ECO:0007669"/>
    <property type="project" value="TreeGrafter"/>
</dbReference>
<reference evidence="2 3" key="1">
    <citation type="submission" date="2022-06" db="EMBL/GenBank/DDBJ databases">
        <title>Staphylococcus hominis ShoR14 genome sequence.</title>
        <authorList>
            <person name="Yeo C.C."/>
            <person name="Chew C.H."/>
            <person name="Che Hamzah A.M."/>
            <person name="Al-Trad E.I."/>
        </authorList>
    </citation>
    <scope>NUCLEOTIDE SEQUENCE [LARGE SCALE GENOMIC DNA]</scope>
    <source>
        <strain evidence="2 3">ShoR14</strain>
    </source>
</reference>
<dbReference type="SMART" id="SM00530">
    <property type="entry name" value="HTH_XRE"/>
    <property type="match status" value="1"/>
</dbReference>
<dbReference type="PANTHER" id="PTHR46797:SF2">
    <property type="entry name" value="TRANSCRIPTIONAL REGULATOR"/>
    <property type="match status" value="1"/>
</dbReference>
<sequence>MQIGYKLKNLRRQKNLTQEELAERTDLSKGYISQIESEYASPSMETFLNILEVLGTTPSDFFKEKAKEKVLYKKSERTIYDEYDRGYILNWVVPSSNEYEMEPLILTIKPGSSYKSFEPSESDTFIYCLEGCVILTLGKERYQAYEGDVLYFRANELHQLHNHSENEVKILIVATASYL</sequence>
<dbReference type="RefSeq" id="WP_017175747.1">
    <property type="nucleotide sequence ID" value="NZ_CABMJU010000034.1"/>
</dbReference>
<dbReference type="Gene3D" id="2.60.120.10">
    <property type="entry name" value="Jelly Rolls"/>
    <property type="match status" value="1"/>
</dbReference>
<dbReference type="Proteomes" id="UP000665944">
    <property type="component" value="Unassembled WGS sequence"/>
</dbReference>
<dbReference type="InterPro" id="IPR050807">
    <property type="entry name" value="TransReg_Diox_bact_type"/>
</dbReference>
<dbReference type="EMBL" id="JAGHKT020000003">
    <property type="protein sequence ID" value="MCM5671872.1"/>
    <property type="molecule type" value="Genomic_DNA"/>
</dbReference>
<dbReference type="SUPFAM" id="SSF47413">
    <property type="entry name" value="lambda repressor-like DNA-binding domains"/>
    <property type="match status" value="1"/>
</dbReference>
<keyword evidence="1" id="KW-0238">DNA-binding</keyword>